<sequence length="65" mass="6782">MSKAAGANFFFKFESDFGGAASVLGIQILGADSIAQKAPASNLKLLYFCHFVGQAERIRASALAG</sequence>
<name>A0ABW0KLP5_9BACT</name>
<evidence type="ECO:0000313" key="2">
    <source>
        <dbReference type="Proteomes" id="UP001596052"/>
    </source>
</evidence>
<dbReference type="EMBL" id="JBHSMQ010000001">
    <property type="protein sequence ID" value="MFC5453972.1"/>
    <property type="molecule type" value="Genomic_DNA"/>
</dbReference>
<gene>
    <name evidence="1" type="ORF">ACFQDI_03805</name>
</gene>
<accession>A0ABW0KLP5</accession>
<comment type="caution">
    <text evidence="1">The sequence shown here is derived from an EMBL/GenBank/DDBJ whole genome shotgun (WGS) entry which is preliminary data.</text>
</comment>
<protein>
    <submittedName>
        <fullName evidence="1">Uncharacterized protein</fullName>
    </submittedName>
</protein>
<proteinExistence type="predicted"/>
<reference evidence="2" key="1">
    <citation type="journal article" date="2019" name="Int. J. Syst. Evol. Microbiol.">
        <title>The Global Catalogue of Microorganisms (GCM) 10K type strain sequencing project: providing services to taxonomists for standard genome sequencing and annotation.</title>
        <authorList>
            <consortium name="The Broad Institute Genomics Platform"/>
            <consortium name="The Broad Institute Genome Sequencing Center for Infectious Disease"/>
            <person name="Wu L."/>
            <person name="Ma J."/>
        </authorList>
    </citation>
    <scope>NUCLEOTIDE SEQUENCE [LARGE SCALE GENOMIC DNA]</scope>
    <source>
        <strain evidence="2">CGMCC 4.1469</strain>
    </source>
</reference>
<dbReference type="Proteomes" id="UP001596052">
    <property type="component" value="Unassembled WGS sequence"/>
</dbReference>
<keyword evidence="2" id="KW-1185">Reference proteome</keyword>
<evidence type="ECO:0000313" key="1">
    <source>
        <dbReference type="EMBL" id="MFC5453972.1"/>
    </source>
</evidence>
<organism evidence="1 2">
    <name type="scientific">Prosthecobacter fluviatilis</name>
    <dbReference type="NCBI Taxonomy" id="445931"/>
    <lineage>
        <taxon>Bacteria</taxon>
        <taxon>Pseudomonadati</taxon>
        <taxon>Verrucomicrobiota</taxon>
        <taxon>Verrucomicrobiia</taxon>
        <taxon>Verrucomicrobiales</taxon>
        <taxon>Verrucomicrobiaceae</taxon>
        <taxon>Prosthecobacter</taxon>
    </lineage>
</organism>